<dbReference type="EMBL" id="VOBL01000001">
    <property type="protein sequence ID" value="KAA0979761.1"/>
    <property type="molecule type" value="Genomic_DNA"/>
</dbReference>
<dbReference type="PRINTS" id="PR00162">
    <property type="entry name" value="RIESKE"/>
</dbReference>
<keyword evidence="6" id="KW-0411">Iron-sulfur</keyword>
<dbReference type="OrthoDB" id="25106at2"/>
<comment type="function">
    <text evidence="1">Iron-sulfur subunit of the cytochrome bc1 complex, an essential component of the respiratory electron transport chain required for ATP synthesis. The bc1 complex catalyzes the oxidation of menaquinol and the reduction of cytochrome c in the respiratory chain. The bc1 complex operates through a Q-cycle mechanism that couples electron transfer to generation of the proton gradient that drives ATP synthesis.</text>
</comment>
<organism evidence="11 12">
    <name type="scientific">Paeniglutamicibacter gangotriensis</name>
    <dbReference type="NCBI Taxonomy" id="254787"/>
    <lineage>
        <taxon>Bacteria</taxon>
        <taxon>Bacillati</taxon>
        <taxon>Actinomycetota</taxon>
        <taxon>Actinomycetes</taxon>
        <taxon>Micrococcales</taxon>
        <taxon>Micrococcaceae</taxon>
        <taxon>Paeniglutamicibacter</taxon>
    </lineage>
</organism>
<dbReference type="GO" id="GO:0004497">
    <property type="term" value="F:monooxygenase activity"/>
    <property type="evidence" value="ECO:0007669"/>
    <property type="project" value="UniProtKB-ARBA"/>
</dbReference>
<dbReference type="InterPro" id="IPR005805">
    <property type="entry name" value="Rieske_Fe-S_prot_C"/>
</dbReference>
<keyword evidence="3" id="KW-0001">2Fe-2S</keyword>
<dbReference type="PROSITE" id="PS51257">
    <property type="entry name" value="PROKAR_LIPOPROTEIN"/>
    <property type="match status" value="1"/>
</dbReference>
<dbReference type="GO" id="GO:0016020">
    <property type="term" value="C:membrane"/>
    <property type="evidence" value="ECO:0007669"/>
    <property type="project" value="InterPro"/>
</dbReference>
<evidence type="ECO:0000259" key="10">
    <source>
        <dbReference type="PROSITE" id="PS51296"/>
    </source>
</evidence>
<dbReference type="GO" id="GO:0016705">
    <property type="term" value="F:oxidoreductase activity, acting on paired donors, with incorporation or reduction of molecular oxygen"/>
    <property type="evidence" value="ECO:0007669"/>
    <property type="project" value="UniProtKB-ARBA"/>
</dbReference>
<dbReference type="GO" id="GO:0051537">
    <property type="term" value="F:2 iron, 2 sulfur cluster binding"/>
    <property type="evidence" value="ECO:0007669"/>
    <property type="project" value="UniProtKB-KW"/>
</dbReference>
<gene>
    <name evidence="11" type="ORF">FQ154_00915</name>
</gene>
<reference evidence="11 12" key="1">
    <citation type="submission" date="2019-07" db="EMBL/GenBank/DDBJ databases">
        <title>Analysis of the biochemical properties, biological activity and biotechnological potential of siderophores and biosurfactants produced by Antarctic psychrotolerant bacteria.</title>
        <authorList>
            <person name="Styczynski M."/>
            <person name="Krucon T."/>
            <person name="Decewicz P."/>
            <person name="Dziewit L."/>
        </authorList>
    </citation>
    <scope>NUCLEOTIDE SEQUENCE [LARGE SCALE GENOMIC DNA]</scope>
    <source>
        <strain evidence="11 12">ANT_H27</strain>
    </source>
</reference>
<proteinExistence type="predicted"/>
<accession>A0A5B0EPG4</accession>
<keyword evidence="4" id="KW-0479">Metal-binding</keyword>
<dbReference type="InterPro" id="IPR036922">
    <property type="entry name" value="Rieske_2Fe-2S_sf"/>
</dbReference>
<dbReference type="AlphaFoldDB" id="A0A5B0EPG4"/>
<dbReference type="Gene3D" id="2.102.10.10">
    <property type="entry name" value="Rieske [2Fe-2S] iron-sulphur domain"/>
    <property type="match status" value="1"/>
</dbReference>
<keyword evidence="7" id="KW-1015">Disulfide bond</keyword>
<dbReference type="InterPro" id="IPR017941">
    <property type="entry name" value="Rieske_2Fe-2S"/>
</dbReference>
<dbReference type="PANTHER" id="PTHR10134">
    <property type="entry name" value="CYTOCHROME B-C1 COMPLEX SUBUNIT RIESKE, MITOCHONDRIAL"/>
    <property type="match status" value="1"/>
</dbReference>
<dbReference type="RefSeq" id="WP_007271665.1">
    <property type="nucleotide sequence ID" value="NZ_VOBL01000001.1"/>
</dbReference>
<dbReference type="InterPro" id="IPR014349">
    <property type="entry name" value="Rieske_Fe-S_prot"/>
</dbReference>
<keyword evidence="5" id="KW-0408">Iron</keyword>
<evidence type="ECO:0000256" key="3">
    <source>
        <dbReference type="ARBA" id="ARBA00022714"/>
    </source>
</evidence>
<evidence type="ECO:0000256" key="1">
    <source>
        <dbReference type="ARBA" id="ARBA00002494"/>
    </source>
</evidence>
<evidence type="ECO:0000256" key="4">
    <source>
        <dbReference type="ARBA" id="ARBA00022723"/>
    </source>
</evidence>
<dbReference type="SUPFAM" id="SSF50022">
    <property type="entry name" value="ISP domain"/>
    <property type="match status" value="1"/>
</dbReference>
<evidence type="ECO:0000256" key="6">
    <source>
        <dbReference type="ARBA" id="ARBA00023014"/>
    </source>
</evidence>
<comment type="cofactor">
    <cofactor evidence="9">
        <name>[2Fe-2S] cluster</name>
        <dbReference type="ChEBI" id="CHEBI:190135"/>
    </cofactor>
</comment>
<dbReference type="Pfam" id="PF00355">
    <property type="entry name" value="Rieske"/>
    <property type="match status" value="1"/>
</dbReference>
<evidence type="ECO:0000256" key="9">
    <source>
        <dbReference type="ARBA" id="ARBA00034078"/>
    </source>
</evidence>
<comment type="caution">
    <text evidence="11">The sequence shown here is derived from an EMBL/GenBank/DDBJ whole genome shotgun (WGS) entry which is preliminary data.</text>
</comment>
<dbReference type="CDD" id="cd03467">
    <property type="entry name" value="Rieske"/>
    <property type="match status" value="1"/>
</dbReference>
<sequence>MKQFIELMPTRRSVIGASLVAGASVSLVACGSGNKPQDVPEPSGSAQNAVELSKLPVEGTASVSVQGHDYLLYRPDEATVLAYTAVCTHQGCSVGTGTGTTFKCPCHGSEFSKLDGSVIQGPAKAPLVRYATEVGSTEVRIFL</sequence>
<evidence type="ECO:0000256" key="8">
    <source>
        <dbReference type="ARBA" id="ARBA00029586"/>
    </source>
</evidence>
<evidence type="ECO:0000313" key="11">
    <source>
        <dbReference type="EMBL" id="KAA0979761.1"/>
    </source>
</evidence>
<evidence type="ECO:0000313" key="12">
    <source>
        <dbReference type="Proteomes" id="UP000323856"/>
    </source>
</evidence>
<name>A0A5B0EPG4_9MICC</name>
<protein>
    <recommendedName>
        <fullName evidence="2">Cytochrome bc1 complex Rieske iron-sulfur subunit</fullName>
    </recommendedName>
    <alternativeName>
        <fullName evidence="8">Cytochrome bc1 reductase complex subunit QcrA</fullName>
    </alternativeName>
</protein>
<dbReference type="PROSITE" id="PS51296">
    <property type="entry name" value="RIESKE"/>
    <property type="match status" value="1"/>
</dbReference>
<evidence type="ECO:0000256" key="7">
    <source>
        <dbReference type="ARBA" id="ARBA00023157"/>
    </source>
</evidence>
<dbReference type="Proteomes" id="UP000323856">
    <property type="component" value="Unassembled WGS sequence"/>
</dbReference>
<evidence type="ECO:0000256" key="2">
    <source>
        <dbReference type="ARBA" id="ARBA00015816"/>
    </source>
</evidence>
<evidence type="ECO:0000256" key="5">
    <source>
        <dbReference type="ARBA" id="ARBA00023004"/>
    </source>
</evidence>
<dbReference type="GO" id="GO:0046872">
    <property type="term" value="F:metal ion binding"/>
    <property type="evidence" value="ECO:0007669"/>
    <property type="project" value="UniProtKB-KW"/>
</dbReference>
<feature type="domain" description="Rieske" evidence="10">
    <location>
        <begin position="47"/>
        <end position="141"/>
    </location>
</feature>